<organism evidence="1 2">
    <name type="scientific">Brachionus calyciflorus</name>
    <dbReference type="NCBI Taxonomy" id="104777"/>
    <lineage>
        <taxon>Eukaryota</taxon>
        <taxon>Metazoa</taxon>
        <taxon>Spiralia</taxon>
        <taxon>Gnathifera</taxon>
        <taxon>Rotifera</taxon>
        <taxon>Eurotatoria</taxon>
        <taxon>Monogononta</taxon>
        <taxon>Pseudotrocha</taxon>
        <taxon>Ploima</taxon>
        <taxon>Brachionidae</taxon>
        <taxon>Brachionus</taxon>
    </lineage>
</organism>
<dbReference type="EMBL" id="CAJNOC010000973">
    <property type="protein sequence ID" value="CAF0822991.1"/>
    <property type="molecule type" value="Genomic_DNA"/>
</dbReference>
<accession>A0A813UFG7</accession>
<proteinExistence type="predicted"/>
<dbReference type="Proteomes" id="UP000663879">
    <property type="component" value="Unassembled WGS sequence"/>
</dbReference>
<dbReference type="OrthoDB" id="10633010at2759"/>
<evidence type="ECO:0000313" key="2">
    <source>
        <dbReference type="Proteomes" id="UP000663879"/>
    </source>
</evidence>
<dbReference type="AlphaFoldDB" id="A0A813UFG7"/>
<sequence length="342" mass="39357">MHEDIIWQREIKNALDLNNHIYWDQADKVIQLPNGFYYIYQNYDEVSQTLSKISSNLNSNLNSNNNNSNIEEKSDKSYFTLSDLCCNLHIYLKNFFVKNKKFSDQINDLPLNSNNNNNNLSKIQPKCQCWTIENFIVKNSNTDMTDTLKTRRKLIKLNDKEKFDLLNVENLNETSESCTKEVKVIDTIDSDDSLSSIITNFSFNHHQKNGLIGEINYLKKRSSELSVEISNNDHLFKYPNNFESLRASIESGKSSLNDTLINDAILNLGVNLSEVSTCTGSLSSNEEEEDRGRKVTRRGCRAQRITPESTREQQPVENDTEVIRGRGECLVSQDWNLTKSKL</sequence>
<keyword evidence="2" id="KW-1185">Reference proteome</keyword>
<name>A0A813UFG7_9BILA</name>
<reference evidence="1" key="1">
    <citation type="submission" date="2021-02" db="EMBL/GenBank/DDBJ databases">
        <authorList>
            <person name="Nowell W R."/>
        </authorList>
    </citation>
    <scope>NUCLEOTIDE SEQUENCE</scope>
    <source>
        <strain evidence="1">Ploen Becks lab</strain>
    </source>
</reference>
<gene>
    <name evidence="1" type="ORF">OXX778_LOCUS7568</name>
</gene>
<protein>
    <submittedName>
        <fullName evidence="1">Uncharacterized protein</fullName>
    </submittedName>
</protein>
<evidence type="ECO:0000313" key="1">
    <source>
        <dbReference type="EMBL" id="CAF0822991.1"/>
    </source>
</evidence>
<comment type="caution">
    <text evidence="1">The sequence shown here is derived from an EMBL/GenBank/DDBJ whole genome shotgun (WGS) entry which is preliminary data.</text>
</comment>